<evidence type="ECO:0000313" key="5">
    <source>
        <dbReference type="EMBL" id="TXG36111.1"/>
    </source>
</evidence>
<dbReference type="Pfam" id="PF25290">
    <property type="entry name" value="CGLA_M"/>
    <property type="match status" value="1"/>
</dbReference>
<dbReference type="Pfam" id="PF25291">
    <property type="entry name" value="CGLA_C"/>
    <property type="match status" value="1"/>
</dbReference>
<evidence type="ECO:0000313" key="6">
    <source>
        <dbReference type="Proteomes" id="UP000321080"/>
    </source>
</evidence>
<accession>A0A5C7GFT4</accession>
<gene>
    <name evidence="5" type="ORF">FUA22_13570</name>
</gene>
<feature type="domain" description="Lambda-carrageenase C-terminal" evidence="3">
    <location>
        <begin position="890"/>
        <end position="968"/>
    </location>
</feature>
<dbReference type="InterPro" id="IPR015943">
    <property type="entry name" value="WD40/YVTN_repeat-like_dom_sf"/>
</dbReference>
<name>A0A5C7GFT4_9FLAO</name>
<dbReference type="SUPFAM" id="SSF50998">
    <property type="entry name" value="Quinoprotein alcohol dehydrogenase-like"/>
    <property type="match status" value="1"/>
</dbReference>
<evidence type="ECO:0000259" key="4">
    <source>
        <dbReference type="Pfam" id="PF25292"/>
    </source>
</evidence>
<evidence type="ECO:0000259" key="3">
    <source>
        <dbReference type="Pfam" id="PF25291"/>
    </source>
</evidence>
<dbReference type="InterPro" id="IPR057422">
    <property type="entry name" value="CGLA_C"/>
</dbReference>
<protein>
    <submittedName>
        <fullName evidence="5">PQQ-binding-like beta-propeller repeat protein</fullName>
    </submittedName>
</protein>
<dbReference type="OrthoDB" id="972537at2"/>
<dbReference type="InterPro" id="IPR057420">
    <property type="entry name" value="Beta-prop_CGLA"/>
</dbReference>
<comment type="caution">
    <text evidence="5">The sequence shown here is derived from an EMBL/GenBank/DDBJ whole genome shotgun (WGS) entry which is preliminary data.</text>
</comment>
<reference evidence="5 6" key="1">
    <citation type="submission" date="2019-08" db="EMBL/GenBank/DDBJ databases">
        <title>Seonamhaeicola sediminis sp. nov., isolated from marine sediment.</title>
        <authorList>
            <person name="Cao W.R."/>
        </authorList>
    </citation>
    <scope>NUCLEOTIDE SEQUENCE [LARGE SCALE GENOMIC DNA]</scope>
    <source>
        <strain evidence="5 6">1505</strain>
    </source>
</reference>
<dbReference type="InterPro" id="IPR011047">
    <property type="entry name" value="Quinoprotein_ADH-like_sf"/>
</dbReference>
<keyword evidence="6" id="KW-1185">Reference proteome</keyword>
<feature type="chain" id="PRO_5023132604" evidence="1">
    <location>
        <begin position="20"/>
        <end position="974"/>
    </location>
</feature>
<feature type="domain" description="Lambda-carrageenase middle" evidence="2">
    <location>
        <begin position="490"/>
        <end position="863"/>
    </location>
</feature>
<sequence length="974" mass="110004">MKKYYIIVLLVISISSCFAQKVKELGFENNGDNWQSDSSNYWKVTTEKASSGSGALKFEIPEDHQFQSSALYSIETGHTIHKIRTAKFNSEDYIIASSYDGIVMAVAFDGNILWKNKLSGFMVHDMWCEDIDGDEHEEILIANANGTIYCLDQQGKVVWEYSKNEVPMYSVCVVKKDGTPYVVSGSLDLNVYYLSASGELVRDLKSESYSQEKTWGTTTAKDFVHYANFLRKYQKDDDNDILVMHVSNNPSQDRGAIYLFDPLADNPIKRIETSSSGPIGELRISDFNNDGNKEILLGVSNHQNNAGVSRVNLIDDSTDQYDITKLGFGYSVVQPELILDGSNQKYMFFVGNHIVLLDTDLDPNSEVKLVSKYSYYDMWKLTGTSKIVLASCQSGGSQIHILNTEQSGWKEAYKDLIPKGKLQKIKDNTQSIRSNLAAYQAPVEQRDLLPIYFMTESTGSGLAKSVADNIRNNLDSPMFLGGSHMGQAEDWDRSGMANAKYRDRRDSRRNYNMTQQEAIDHITDWYDEVPDGEDGIAYWGGHGNDPYMFQLSTTQQILDYANGKKTVLIYPELEDHSSDFAWVMEDLFYPLATYSETRNSNIFVRTKHNFWQGNVYLPMWSRLLSGEFSNVIVPSMEETTDKAMDISIASRAGIWASGAVDSWGTRTVPDNPSYDRSRQFCHQRLPNHFLRHLIYHMANGATYLNNFAIDPDYMSIVWELTAKGALYVPKPDEIVSYSPVHLSMFEPDDDFLVEGSSLKWATHYDEDFIENNAFVFSRQNANWMGAQNTTWDFSTYAGGVKDRRQNYLPNYPNGLVLITPPQMGAKADLSAPRGLLKDKLHPLYKDILKEYYTDGRYYYNADGTQQYDASTYASTIEDEIKEAAKQIPLTVTGDVAWVVAQTSPTNLRLTILDGGYLNPEDREATVSFQTITPVSMTDIIDGKAFNLSDKANVKVDIPCGAFRFIDIKLNGPLN</sequence>
<dbReference type="PROSITE" id="PS51257">
    <property type="entry name" value="PROKAR_LIPOPROTEIN"/>
    <property type="match status" value="1"/>
</dbReference>
<keyword evidence="1" id="KW-0732">Signal</keyword>
<dbReference type="InterPro" id="IPR057421">
    <property type="entry name" value="CGLA_M"/>
</dbReference>
<evidence type="ECO:0000256" key="1">
    <source>
        <dbReference type="SAM" id="SignalP"/>
    </source>
</evidence>
<dbReference type="Proteomes" id="UP000321080">
    <property type="component" value="Unassembled WGS sequence"/>
</dbReference>
<dbReference type="EMBL" id="VRKQ01000012">
    <property type="protein sequence ID" value="TXG36111.1"/>
    <property type="molecule type" value="Genomic_DNA"/>
</dbReference>
<organism evidence="5 6">
    <name type="scientific">Seonamhaeicola maritimus</name>
    <dbReference type="NCBI Taxonomy" id="2591822"/>
    <lineage>
        <taxon>Bacteria</taxon>
        <taxon>Pseudomonadati</taxon>
        <taxon>Bacteroidota</taxon>
        <taxon>Flavobacteriia</taxon>
        <taxon>Flavobacteriales</taxon>
        <taxon>Flavobacteriaceae</taxon>
    </lineage>
</organism>
<dbReference type="RefSeq" id="WP_147769140.1">
    <property type="nucleotide sequence ID" value="NZ_VRKQ01000012.1"/>
</dbReference>
<dbReference type="Gene3D" id="2.130.10.10">
    <property type="entry name" value="YVTN repeat-like/Quinoprotein amine dehydrogenase"/>
    <property type="match status" value="1"/>
</dbReference>
<dbReference type="Pfam" id="PF25292">
    <property type="entry name" value="Beta-prop_CGLA"/>
    <property type="match status" value="1"/>
</dbReference>
<evidence type="ECO:0000259" key="2">
    <source>
        <dbReference type="Pfam" id="PF25290"/>
    </source>
</evidence>
<feature type="signal peptide" evidence="1">
    <location>
        <begin position="1"/>
        <end position="19"/>
    </location>
</feature>
<feature type="domain" description="Lambda-carrageenase beta-propeller" evidence="4">
    <location>
        <begin position="93"/>
        <end position="402"/>
    </location>
</feature>
<dbReference type="AlphaFoldDB" id="A0A5C7GFT4"/>
<proteinExistence type="predicted"/>